<evidence type="ECO:0000313" key="1">
    <source>
        <dbReference type="EMBL" id="KAE9251246.1"/>
    </source>
</evidence>
<protein>
    <submittedName>
        <fullName evidence="1">Uncharacterized protein</fullName>
    </submittedName>
</protein>
<evidence type="ECO:0000313" key="2">
    <source>
        <dbReference type="Proteomes" id="UP000476176"/>
    </source>
</evidence>
<proteinExistence type="predicted"/>
<sequence>MEYHISGKIQRVLCGYFRKKTELDAERGS</sequence>
<dbReference type="EMBL" id="QXGC01000074">
    <property type="protein sequence ID" value="KAE9251246.1"/>
    <property type="molecule type" value="Genomic_DNA"/>
</dbReference>
<dbReference type="Proteomes" id="UP000476176">
    <property type="component" value="Unassembled WGS sequence"/>
</dbReference>
<reference evidence="1 2" key="1">
    <citation type="submission" date="2018-09" db="EMBL/GenBank/DDBJ databases">
        <title>Genomic investigation of the strawberry pathogen Phytophthora fragariae indicates pathogenicity is determined by transcriptional variation in three key races.</title>
        <authorList>
            <person name="Adams T.M."/>
            <person name="Armitage A.D."/>
            <person name="Sobczyk M.K."/>
            <person name="Bates H.J."/>
            <person name="Dunwell J.M."/>
            <person name="Nellist C.F."/>
            <person name="Harrison R.J."/>
        </authorList>
    </citation>
    <scope>NUCLEOTIDE SEQUENCE [LARGE SCALE GENOMIC DNA]</scope>
    <source>
        <strain evidence="1 2">BC-23</strain>
    </source>
</reference>
<organism evidence="1 2">
    <name type="scientific">Phytophthora fragariae</name>
    <dbReference type="NCBI Taxonomy" id="53985"/>
    <lineage>
        <taxon>Eukaryota</taxon>
        <taxon>Sar</taxon>
        <taxon>Stramenopiles</taxon>
        <taxon>Oomycota</taxon>
        <taxon>Peronosporomycetes</taxon>
        <taxon>Peronosporales</taxon>
        <taxon>Peronosporaceae</taxon>
        <taxon>Phytophthora</taxon>
    </lineage>
</organism>
<name>A0A6G0PP33_9STRA</name>
<dbReference type="AlphaFoldDB" id="A0A6G0PP33"/>
<gene>
    <name evidence="1" type="ORF">PF004_g2577</name>
</gene>
<accession>A0A6G0PP33</accession>
<comment type="caution">
    <text evidence="1">The sequence shown here is derived from an EMBL/GenBank/DDBJ whole genome shotgun (WGS) entry which is preliminary data.</text>
</comment>